<accession>A0A8D8PVK2</accession>
<dbReference type="EMBL" id="HBUF01033359">
    <property type="protein sequence ID" value="CAG6615613.1"/>
    <property type="molecule type" value="Transcribed_RNA"/>
</dbReference>
<proteinExistence type="predicted"/>
<protein>
    <submittedName>
        <fullName evidence="1">Uncharacterized protein</fullName>
    </submittedName>
</protein>
<organism evidence="1">
    <name type="scientific">Cacopsylla melanoneura</name>
    <dbReference type="NCBI Taxonomy" id="428564"/>
    <lineage>
        <taxon>Eukaryota</taxon>
        <taxon>Metazoa</taxon>
        <taxon>Ecdysozoa</taxon>
        <taxon>Arthropoda</taxon>
        <taxon>Hexapoda</taxon>
        <taxon>Insecta</taxon>
        <taxon>Pterygota</taxon>
        <taxon>Neoptera</taxon>
        <taxon>Paraneoptera</taxon>
        <taxon>Hemiptera</taxon>
        <taxon>Sternorrhyncha</taxon>
        <taxon>Psylloidea</taxon>
        <taxon>Psyllidae</taxon>
        <taxon>Psyllinae</taxon>
        <taxon>Cacopsylla</taxon>
    </lineage>
</organism>
<evidence type="ECO:0000313" key="1">
    <source>
        <dbReference type="EMBL" id="CAG6615609.1"/>
    </source>
</evidence>
<sequence>MCSGNGRSNLFFSQSHDFRFEVDSFKNLAELLVLSVSSLVVLPVCRTLHQLPVPQHHLLHHTLAVPCVVCPHAGDTLLLHHEGGLCGGGEISQMVQTLREECERKFSKTCRESQGDG</sequence>
<dbReference type="EMBL" id="HBUF01033358">
    <property type="protein sequence ID" value="CAG6615609.1"/>
    <property type="molecule type" value="Transcribed_RNA"/>
</dbReference>
<dbReference type="AlphaFoldDB" id="A0A8D8PVK2"/>
<name>A0A8D8PVK2_9HEMI</name>
<reference evidence="1" key="1">
    <citation type="submission" date="2021-05" db="EMBL/GenBank/DDBJ databases">
        <authorList>
            <person name="Alioto T."/>
            <person name="Alioto T."/>
            <person name="Gomez Garrido J."/>
        </authorList>
    </citation>
    <scope>NUCLEOTIDE SEQUENCE</scope>
</reference>